<dbReference type="Pfam" id="PF00564">
    <property type="entry name" value="PB1"/>
    <property type="match status" value="1"/>
</dbReference>
<dbReference type="EMBL" id="JABFTP020000062">
    <property type="protein sequence ID" value="KAL3273600.1"/>
    <property type="molecule type" value="Genomic_DNA"/>
</dbReference>
<gene>
    <name evidence="2" type="ORF">HHI36_015032</name>
</gene>
<evidence type="ECO:0000313" key="2">
    <source>
        <dbReference type="EMBL" id="KAL3273600.1"/>
    </source>
</evidence>
<dbReference type="AlphaFoldDB" id="A0ABD2N4E5"/>
<accession>A0ABD2N4E5</accession>
<organism evidence="2 3">
    <name type="scientific">Cryptolaemus montrouzieri</name>
    <dbReference type="NCBI Taxonomy" id="559131"/>
    <lineage>
        <taxon>Eukaryota</taxon>
        <taxon>Metazoa</taxon>
        <taxon>Ecdysozoa</taxon>
        <taxon>Arthropoda</taxon>
        <taxon>Hexapoda</taxon>
        <taxon>Insecta</taxon>
        <taxon>Pterygota</taxon>
        <taxon>Neoptera</taxon>
        <taxon>Endopterygota</taxon>
        <taxon>Coleoptera</taxon>
        <taxon>Polyphaga</taxon>
        <taxon>Cucujiformia</taxon>
        <taxon>Coccinelloidea</taxon>
        <taxon>Coccinellidae</taxon>
        <taxon>Scymninae</taxon>
        <taxon>Scymnini</taxon>
        <taxon>Cryptolaemus</taxon>
    </lineage>
</organism>
<dbReference type="PROSITE" id="PS51745">
    <property type="entry name" value="PB1"/>
    <property type="match status" value="1"/>
</dbReference>
<sequence length="119" mass="13828">MPPQLVQDNAQEIRAKIAYNGEVLITYLNQDITLEKLHREVREICRFSHDQVFTIKWVDEEGDPCTISKQLELDEAIRLYEVNRDVELTIHVGLPLDSNSHRTYLAIRAQELNLGLRSL</sequence>
<feature type="domain" description="PB1" evidence="1">
    <location>
        <begin position="12"/>
        <end position="93"/>
    </location>
</feature>
<reference evidence="2 3" key="1">
    <citation type="journal article" date="2021" name="BMC Biol.">
        <title>Horizontally acquired antibacterial genes associated with adaptive radiation of ladybird beetles.</title>
        <authorList>
            <person name="Li H.S."/>
            <person name="Tang X.F."/>
            <person name="Huang Y.H."/>
            <person name="Xu Z.Y."/>
            <person name="Chen M.L."/>
            <person name="Du X.Y."/>
            <person name="Qiu B.Y."/>
            <person name="Chen P.T."/>
            <person name="Zhang W."/>
            <person name="Slipinski A."/>
            <person name="Escalona H.E."/>
            <person name="Waterhouse R.M."/>
            <person name="Zwick A."/>
            <person name="Pang H."/>
        </authorList>
    </citation>
    <scope>NUCLEOTIDE SEQUENCE [LARGE SCALE GENOMIC DNA]</scope>
    <source>
        <strain evidence="2">SYSU2018</strain>
    </source>
</reference>
<name>A0ABD2N4E5_9CUCU</name>
<evidence type="ECO:0000259" key="1">
    <source>
        <dbReference type="PROSITE" id="PS51745"/>
    </source>
</evidence>
<proteinExistence type="predicted"/>
<comment type="caution">
    <text evidence="2">The sequence shown here is derived from an EMBL/GenBank/DDBJ whole genome shotgun (WGS) entry which is preliminary data.</text>
</comment>
<dbReference type="SUPFAM" id="SSF54277">
    <property type="entry name" value="CAD &amp; PB1 domains"/>
    <property type="match status" value="1"/>
</dbReference>
<dbReference type="Gene3D" id="3.10.20.90">
    <property type="entry name" value="Phosphatidylinositol 3-kinase Catalytic Subunit, Chain A, domain 1"/>
    <property type="match status" value="1"/>
</dbReference>
<dbReference type="Proteomes" id="UP001516400">
    <property type="component" value="Unassembled WGS sequence"/>
</dbReference>
<keyword evidence="3" id="KW-1185">Reference proteome</keyword>
<dbReference type="InterPro" id="IPR053793">
    <property type="entry name" value="PB1-like"/>
</dbReference>
<protein>
    <recommendedName>
        <fullName evidence="1">PB1 domain-containing protein</fullName>
    </recommendedName>
</protein>
<dbReference type="FunFam" id="3.10.20.90:FF:000071">
    <property type="entry name" value="Protein kinase C"/>
    <property type="match status" value="1"/>
</dbReference>
<dbReference type="SMART" id="SM00666">
    <property type="entry name" value="PB1"/>
    <property type="match status" value="1"/>
</dbReference>
<evidence type="ECO:0000313" key="3">
    <source>
        <dbReference type="Proteomes" id="UP001516400"/>
    </source>
</evidence>
<dbReference type="InterPro" id="IPR000270">
    <property type="entry name" value="PB1_dom"/>
</dbReference>